<feature type="compositionally biased region" description="Low complexity" evidence="11">
    <location>
        <begin position="724"/>
        <end position="746"/>
    </location>
</feature>
<dbReference type="HOGENOM" id="CLU_372498_0_0_0"/>
<feature type="transmembrane region" description="Helical" evidence="12">
    <location>
        <begin position="45"/>
        <end position="67"/>
    </location>
</feature>
<evidence type="ECO:0000313" key="15">
    <source>
        <dbReference type="Proteomes" id="UP000001887"/>
    </source>
</evidence>
<evidence type="ECO:0000256" key="10">
    <source>
        <dbReference type="PROSITE-ProRule" id="PRU10141"/>
    </source>
</evidence>
<evidence type="ECO:0000256" key="7">
    <source>
        <dbReference type="ARBA" id="ARBA00022840"/>
    </source>
</evidence>
<protein>
    <submittedName>
        <fullName evidence="14">Serine/threonine protein kinase</fullName>
    </submittedName>
</protein>
<dbReference type="Proteomes" id="UP000001887">
    <property type="component" value="Chromosome"/>
</dbReference>
<evidence type="ECO:0000256" key="5">
    <source>
        <dbReference type="ARBA" id="ARBA00022741"/>
    </source>
</evidence>
<dbReference type="Pfam" id="PF02743">
    <property type="entry name" value="dCache_1"/>
    <property type="match status" value="1"/>
</dbReference>
<evidence type="ECO:0000256" key="4">
    <source>
        <dbReference type="ARBA" id="ARBA00022692"/>
    </source>
</evidence>
<dbReference type="EMBL" id="CP001848">
    <property type="protein sequence ID" value="ADB18001.1"/>
    <property type="molecule type" value="Genomic_DNA"/>
</dbReference>
<evidence type="ECO:0000256" key="12">
    <source>
        <dbReference type="SAM" id="Phobius"/>
    </source>
</evidence>
<keyword evidence="15" id="KW-1185">Reference proteome</keyword>
<dbReference type="Gene3D" id="3.30.200.20">
    <property type="entry name" value="Phosphorylase Kinase, domain 1"/>
    <property type="match status" value="1"/>
</dbReference>
<proteinExistence type="predicted"/>
<feature type="binding site" evidence="10">
    <location>
        <position position="464"/>
    </location>
    <ligand>
        <name>ATP</name>
        <dbReference type="ChEBI" id="CHEBI:30616"/>
    </ligand>
</feature>
<keyword evidence="9 12" id="KW-0472">Membrane</keyword>
<keyword evidence="4 12" id="KW-0812">Transmembrane</keyword>
<dbReference type="GO" id="GO:0005524">
    <property type="term" value="F:ATP binding"/>
    <property type="evidence" value="ECO:0007669"/>
    <property type="project" value="UniProtKB-UniRule"/>
</dbReference>
<dbReference type="InterPro" id="IPR033479">
    <property type="entry name" value="dCache_1"/>
</dbReference>
<dbReference type="eggNOG" id="COG0515">
    <property type="taxonomic scope" value="Bacteria"/>
</dbReference>
<dbReference type="InterPro" id="IPR017441">
    <property type="entry name" value="Protein_kinase_ATP_BS"/>
</dbReference>
<keyword evidence="5 10" id="KW-0547">Nucleotide-binding</keyword>
<evidence type="ECO:0000256" key="6">
    <source>
        <dbReference type="ARBA" id="ARBA00022777"/>
    </source>
</evidence>
<dbReference type="Pfam" id="PF00069">
    <property type="entry name" value="Pkinase"/>
    <property type="match status" value="1"/>
</dbReference>
<dbReference type="CDD" id="cd18773">
    <property type="entry name" value="PDC1_HK_sensor"/>
    <property type="match status" value="1"/>
</dbReference>
<feature type="domain" description="Protein kinase" evidence="13">
    <location>
        <begin position="435"/>
        <end position="708"/>
    </location>
</feature>
<dbReference type="Gene3D" id="3.30.450.20">
    <property type="entry name" value="PAS domain"/>
    <property type="match status" value="1"/>
</dbReference>
<reference evidence="14 15" key="1">
    <citation type="journal article" date="2009" name="Stand. Genomic Sci.">
        <title>Complete genome sequence of Pirellula staleyi type strain (ATCC 27377).</title>
        <authorList>
            <person name="Clum A."/>
            <person name="Tindall B.J."/>
            <person name="Sikorski J."/>
            <person name="Ivanova N."/>
            <person name="Mavrommatis K."/>
            <person name="Lucas S."/>
            <person name="Glavina del Rio T."/>
            <person name="Nolan M."/>
            <person name="Chen F."/>
            <person name="Tice H."/>
            <person name="Pitluck S."/>
            <person name="Cheng J.F."/>
            <person name="Chertkov O."/>
            <person name="Brettin T."/>
            <person name="Han C."/>
            <person name="Detter J.C."/>
            <person name="Kuske C."/>
            <person name="Bruce D."/>
            <person name="Goodwin L."/>
            <person name="Ovchinikova G."/>
            <person name="Pati A."/>
            <person name="Mikhailova N."/>
            <person name="Chen A."/>
            <person name="Palaniappan K."/>
            <person name="Land M."/>
            <person name="Hauser L."/>
            <person name="Chang Y.J."/>
            <person name="Jeffries C.D."/>
            <person name="Chain P."/>
            <person name="Rohde M."/>
            <person name="Goker M."/>
            <person name="Bristow J."/>
            <person name="Eisen J.A."/>
            <person name="Markowitz V."/>
            <person name="Hugenholtz P."/>
            <person name="Kyrpides N.C."/>
            <person name="Klenk H.P."/>
            <person name="Lapidus A."/>
        </authorList>
    </citation>
    <scope>NUCLEOTIDE SEQUENCE [LARGE SCALE GENOMIC DNA]</scope>
    <source>
        <strain evidence="15">ATCC 27377 / DSM 6068 / ICPB 4128</strain>
    </source>
</reference>
<dbReference type="InterPro" id="IPR029151">
    <property type="entry name" value="Sensor-like_sf"/>
</dbReference>
<gene>
    <name evidence="14" type="ordered locus">Psta_3337</name>
</gene>
<accession>D2QXS4</accession>
<dbReference type="KEGG" id="psl:Psta_3337"/>
<organism evidence="14 15">
    <name type="scientific">Pirellula staleyi (strain ATCC 27377 / DSM 6068 / ICPB 4128)</name>
    <name type="common">Pirella staleyi</name>
    <dbReference type="NCBI Taxonomy" id="530564"/>
    <lineage>
        <taxon>Bacteria</taxon>
        <taxon>Pseudomonadati</taxon>
        <taxon>Planctomycetota</taxon>
        <taxon>Planctomycetia</taxon>
        <taxon>Pirellulales</taxon>
        <taxon>Pirellulaceae</taxon>
        <taxon>Pirellula</taxon>
    </lineage>
</organism>
<dbReference type="CDD" id="cd14014">
    <property type="entry name" value="STKc_PknB_like"/>
    <property type="match status" value="1"/>
</dbReference>
<keyword evidence="2" id="KW-1003">Cell membrane</keyword>
<keyword evidence="6 14" id="KW-0418">Kinase</keyword>
<evidence type="ECO:0000256" key="9">
    <source>
        <dbReference type="ARBA" id="ARBA00023136"/>
    </source>
</evidence>
<dbReference type="PROSITE" id="PS00108">
    <property type="entry name" value="PROTEIN_KINASE_ST"/>
    <property type="match status" value="1"/>
</dbReference>
<evidence type="ECO:0000256" key="11">
    <source>
        <dbReference type="SAM" id="MobiDB-lite"/>
    </source>
</evidence>
<dbReference type="AlphaFoldDB" id="D2QXS4"/>
<keyword evidence="3" id="KW-0808">Transferase</keyword>
<evidence type="ECO:0000313" key="14">
    <source>
        <dbReference type="EMBL" id="ADB18001.1"/>
    </source>
</evidence>
<dbReference type="PANTHER" id="PTHR43289:SF6">
    <property type="entry name" value="SERINE_THREONINE-PROTEIN KINASE NEKL-3"/>
    <property type="match status" value="1"/>
</dbReference>
<evidence type="ECO:0000256" key="8">
    <source>
        <dbReference type="ARBA" id="ARBA00022989"/>
    </source>
</evidence>
<dbReference type="SMART" id="SM00220">
    <property type="entry name" value="S_TKc"/>
    <property type="match status" value="1"/>
</dbReference>
<dbReference type="OrthoDB" id="6111975at2"/>
<dbReference type="SUPFAM" id="SSF103190">
    <property type="entry name" value="Sensory domain-like"/>
    <property type="match status" value="1"/>
</dbReference>
<comment type="subcellular location">
    <subcellularLocation>
        <location evidence="1">Cell membrane</location>
        <topology evidence="1">Multi-pass membrane protein</topology>
    </subcellularLocation>
</comment>
<keyword evidence="8 12" id="KW-1133">Transmembrane helix</keyword>
<dbReference type="PROSITE" id="PS00107">
    <property type="entry name" value="PROTEIN_KINASE_ATP"/>
    <property type="match status" value="1"/>
</dbReference>
<name>D2QXS4_PIRSD</name>
<evidence type="ECO:0000256" key="3">
    <source>
        <dbReference type="ARBA" id="ARBA00022679"/>
    </source>
</evidence>
<feature type="transmembrane region" description="Helical" evidence="12">
    <location>
        <begin position="392"/>
        <end position="415"/>
    </location>
</feature>
<dbReference type="Gene3D" id="1.10.510.10">
    <property type="entry name" value="Transferase(Phosphotransferase) domain 1"/>
    <property type="match status" value="1"/>
</dbReference>
<dbReference type="PROSITE" id="PS50011">
    <property type="entry name" value="PROTEIN_KINASE_DOM"/>
    <property type="match status" value="1"/>
</dbReference>
<keyword evidence="14" id="KW-0723">Serine/threonine-protein kinase</keyword>
<sequence length="770" mass="84256">MIDWLLRLFRIRPATSTAGQGHLTFGATSVGRTISRTGLLLKKQLWIWPIIAFVILATVGFGIRIAIERTMKANLKSELETVLNIECAMLETWLKVQESNAQSMANDQQVRDVVAKIDAIYQSQNAPLTTEAAEAVPATNPALLNQLLAQLGQELAPGMSVHNFTGYILADKQQKILASSNTELIGRTFPEYEKFLSRVLEGEVIVTSPVASVVLLKDERGRVRTGVPTMLVVAPIRDSNLQVIGAIGFRIRPERDFTRILQLGRLGETGETYAINKEGLLVSNSRFDDKLILLGLIPDLEGSQSILTVSARDPGGDLTRGYRPQVRRAELPLTKAAESVIAGGSGVSLEGVNDYRGVPAVSAWQWLPKYEIGIITKVDYEEAYRPLSILQIAFFSIFALLALSSVAIFIFTLVVTRLQREAQKAAIEAKHLGQYRLEERLGAGAMGIVYRGHHAMLRRPTAIKMLHVEKVNEASIERFEREVQITCKLNNPNTVAIYDYGRTPEGVFYYAMEYLDGIDLQVLVNRYGPQPEGRVIHILKSICGSLYEAHSLGLVHRDMKPANVMINRRGGQSDVVKVLDFGLVRALDEAKSSREQGGLTGTPLYMPPEAIQTPDLVDARSDLYAVGAIGYFLITGQPVFQASSLVELCQLHVDAQPELPSKRLGKTISVELESAIMACLEKSRAKRPQTARDLATLLDRCATSRSWTIEEADAWWGRHERSAASDASGTASSASQSADTSASRSAPGASRTASSGFDQTIAGGNDPANS</sequence>
<evidence type="ECO:0000256" key="2">
    <source>
        <dbReference type="ARBA" id="ARBA00022475"/>
    </source>
</evidence>
<dbReference type="SUPFAM" id="SSF56112">
    <property type="entry name" value="Protein kinase-like (PK-like)"/>
    <property type="match status" value="1"/>
</dbReference>
<keyword evidence="7 10" id="KW-0067">ATP-binding</keyword>
<dbReference type="PANTHER" id="PTHR43289">
    <property type="entry name" value="MITOGEN-ACTIVATED PROTEIN KINASE KINASE KINASE 20-RELATED"/>
    <property type="match status" value="1"/>
</dbReference>
<evidence type="ECO:0000259" key="13">
    <source>
        <dbReference type="PROSITE" id="PS50011"/>
    </source>
</evidence>
<dbReference type="InterPro" id="IPR008271">
    <property type="entry name" value="Ser/Thr_kinase_AS"/>
</dbReference>
<dbReference type="GO" id="GO:0004674">
    <property type="term" value="F:protein serine/threonine kinase activity"/>
    <property type="evidence" value="ECO:0007669"/>
    <property type="project" value="UniProtKB-KW"/>
</dbReference>
<dbReference type="STRING" id="530564.Psta_3337"/>
<feature type="region of interest" description="Disordered" evidence="11">
    <location>
        <begin position="721"/>
        <end position="770"/>
    </location>
</feature>
<evidence type="ECO:0000256" key="1">
    <source>
        <dbReference type="ARBA" id="ARBA00004651"/>
    </source>
</evidence>
<dbReference type="InterPro" id="IPR011009">
    <property type="entry name" value="Kinase-like_dom_sf"/>
</dbReference>
<dbReference type="InterPro" id="IPR000719">
    <property type="entry name" value="Prot_kinase_dom"/>
</dbReference>
<dbReference type="GO" id="GO:0005886">
    <property type="term" value="C:plasma membrane"/>
    <property type="evidence" value="ECO:0007669"/>
    <property type="project" value="UniProtKB-SubCell"/>
</dbReference>